<dbReference type="Proteomes" id="UP000281406">
    <property type="component" value="Unassembled WGS sequence"/>
</dbReference>
<comment type="caution">
    <text evidence="3">The sequence shown here is derived from an EMBL/GenBank/DDBJ whole genome shotgun (WGS) entry which is preliminary data.</text>
</comment>
<protein>
    <recommendedName>
        <fullName evidence="2">DTX3L KH-like domain-containing protein</fullName>
    </recommendedName>
</protein>
<dbReference type="InterPro" id="IPR048409">
    <property type="entry name" value="DTX3L_KH-like"/>
</dbReference>
<sequence>MDDQSCADVQITPSTALEVSKKLTPISLKFKDKEGKFKEVAAWICLDEARSVTVPQKSMLKENRAPSTKVIGSVHNVEDVTASNRAPNKAETTNTDETTPETPAGFTLPLYQFWYMHHAYRKELEQFEKQHGVSICAEVSVSIKHIQRSSPDSVSKTTADFQRLVQRCTDSFTDAAINHNHMDSDIVKQALHHIQSEETKMMVSMSASNCLFFGPKKYTDVIKREVEEMRVESQFNNSRPTRNDMKHQNVIMDRLYLQPEEFWYMHHAYRKELEQFEKQHGVSICAEVSVSIKHIQRSSPDSVSKTTADFQRLVQRCTDSFTDAAINHNHMDSDIVKQALHHIQSEETKMMVSMSASNCLFFGPKKYTDVIKREVEEMRVESQFNNSRPTRNDMKHQNVTMDRLYLQPEEVIGAAGVESPQHSAPHDTASFIIKVDRREPFPEKWKTTLQKAIQVWLSKMEGTASVLRLKLMDDQSCAEVQITPSTALEVLKKHTPISLKFKDKGKFKQVSARICPYEARSVTVPQKSMLKKNRAPSTKVIGSVTSGASEDTNNVEDVANTAGITHETPAVLTVPFFLSWYMHHAYGKEIKQIEKRHGVSICAEMSVLVNSTERSRPDSVSKASDDFYKLVKRCTDGFSDAAINHNHMHSDIVKQALRHIQSEESKMMFTMSASNCLFFGPKKFTDIIKREVEEMRVEGQFNDKSSQIREDKSSLDMDTKELPTQLEMDKVYWDLMKLSYKEQLSQLETKYGVSFNEEKQQKIVTIKVQARSKGVQLINLESHAIRALTQLYQKLVSATVTCELKNPKDETVVGSAVEKLQQKHHCVVAADVSSRWRLVGLPEHLGPAIAEIEKILWKSVFDDKMKKSIGYSGDIPHSRGIKWNQASIDSAVTVQPTSINGQNVPRTGHDHKVDTDVHLLIQDMKDSDAFSVETPQPSAPLDTATFIIKVDWREPFPDRWRATLQKAFQSCLSILKEKASVHSLELMDDQSCAEVQITPSTARAHLAAVYAELLVFVGRASGTLRLPRGRVKKGAAHVRLDERFLSVHKLCSSHNLFHSFLISMSEIGRAWKNP</sequence>
<proteinExistence type="predicted"/>
<reference evidence="3 4" key="1">
    <citation type="submission" date="2018-10" db="EMBL/GenBank/DDBJ databases">
        <title>Genome assembly for a Yunnan-Guizhou Plateau 3E fish, Anabarilius grahami (Regan), and its evolutionary and genetic applications.</title>
        <authorList>
            <person name="Jiang W."/>
        </authorList>
    </citation>
    <scope>NUCLEOTIDE SEQUENCE [LARGE SCALE GENOMIC DNA]</scope>
    <source>
        <strain evidence="3">AG-KIZ</strain>
        <tissue evidence="3">Muscle</tissue>
    </source>
</reference>
<feature type="region of interest" description="Disordered" evidence="1">
    <location>
        <begin position="75"/>
        <end position="104"/>
    </location>
</feature>
<evidence type="ECO:0000313" key="4">
    <source>
        <dbReference type="Proteomes" id="UP000281406"/>
    </source>
</evidence>
<evidence type="ECO:0000256" key="1">
    <source>
        <dbReference type="SAM" id="MobiDB-lite"/>
    </source>
</evidence>
<dbReference type="EMBL" id="RJVU01049641">
    <property type="protein sequence ID" value="ROL42417.1"/>
    <property type="molecule type" value="Genomic_DNA"/>
</dbReference>
<evidence type="ECO:0000259" key="2">
    <source>
        <dbReference type="Pfam" id="PF21718"/>
    </source>
</evidence>
<evidence type="ECO:0000313" key="3">
    <source>
        <dbReference type="EMBL" id="ROL42417.1"/>
    </source>
</evidence>
<dbReference type="OrthoDB" id="527344at2759"/>
<accession>A0A3N0Y8E6</accession>
<dbReference type="Pfam" id="PF21718">
    <property type="entry name" value="KH_DTX3L"/>
    <property type="match status" value="1"/>
</dbReference>
<dbReference type="AlphaFoldDB" id="A0A3N0Y8E6"/>
<keyword evidence="4" id="KW-1185">Reference proteome</keyword>
<name>A0A3N0Y8E6_ANAGA</name>
<feature type="compositionally biased region" description="Low complexity" evidence="1">
    <location>
        <begin position="91"/>
        <end position="103"/>
    </location>
</feature>
<organism evidence="3 4">
    <name type="scientific">Anabarilius grahami</name>
    <name type="common">Kanglang fish</name>
    <name type="synonym">Barilius grahami</name>
    <dbReference type="NCBI Taxonomy" id="495550"/>
    <lineage>
        <taxon>Eukaryota</taxon>
        <taxon>Metazoa</taxon>
        <taxon>Chordata</taxon>
        <taxon>Craniata</taxon>
        <taxon>Vertebrata</taxon>
        <taxon>Euteleostomi</taxon>
        <taxon>Actinopterygii</taxon>
        <taxon>Neopterygii</taxon>
        <taxon>Teleostei</taxon>
        <taxon>Ostariophysi</taxon>
        <taxon>Cypriniformes</taxon>
        <taxon>Xenocyprididae</taxon>
        <taxon>Xenocypridinae</taxon>
        <taxon>Xenocypridinae incertae sedis</taxon>
        <taxon>Anabarilius</taxon>
    </lineage>
</organism>
<gene>
    <name evidence="3" type="ORF">DPX16_8107</name>
</gene>
<feature type="domain" description="DTX3L KH-like" evidence="2">
    <location>
        <begin position="727"/>
        <end position="847"/>
    </location>
</feature>